<keyword evidence="2" id="KW-1185">Reference proteome</keyword>
<name>A0A4Z1JZQ7_9HELO</name>
<accession>A0A4Z1JZQ7</accession>
<evidence type="ECO:0000313" key="2">
    <source>
        <dbReference type="Proteomes" id="UP000297229"/>
    </source>
</evidence>
<dbReference type="Proteomes" id="UP000297229">
    <property type="component" value="Unassembled WGS sequence"/>
</dbReference>
<proteinExistence type="predicted"/>
<reference evidence="1 2" key="1">
    <citation type="submission" date="2017-12" db="EMBL/GenBank/DDBJ databases">
        <title>Comparative genomics of Botrytis spp.</title>
        <authorList>
            <person name="Valero-Jimenez C.A."/>
            <person name="Tapia P."/>
            <person name="Veloso J."/>
            <person name="Silva-Moreno E."/>
            <person name="Staats M."/>
            <person name="Valdes J.H."/>
            <person name="Van Kan J.A.L."/>
        </authorList>
    </citation>
    <scope>NUCLEOTIDE SEQUENCE [LARGE SCALE GENOMIC DNA]</scope>
    <source>
        <strain evidence="1 2">Be9601</strain>
    </source>
</reference>
<organism evidence="1 2">
    <name type="scientific">Botrytis elliptica</name>
    <dbReference type="NCBI Taxonomy" id="278938"/>
    <lineage>
        <taxon>Eukaryota</taxon>
        <taxon>Fungi</taxon>
        <taxon>Dikarya</taxon>
        <taxon>Ascomycota</taxon>
        <taxon>Pezizomycotina</taxon>
        <taxon>Leotiomycetes</taxon>
        <taxon>Helotiales</taxon>
        <taxon>Sclerotiniaceae</taxon>
        <taxon>Botrytis</taxon>
    </lineage>
</organism>
<evidence type="ECO:0000313" key="1">
    <source>
        <dbReference type="EMBL" id="TGO74437.1"/>
    </source>
</evidence>
<dbReference type="AlphaFoldDB" id="A0A4Z1JZQ7"/>
<dbReference type="EMBL" id="PQXM01000281">
    <property type="protein sequence ID" value="TGO74437.1"/>
    <property type="molecule type" value="Genomic_DNA"/>
</dbReference>
<comment type="caution">
    <text evidence="1">The sequence shown here is derived from an EMBL/GenBank/DDBJ whole genome shotgun (WGS) entry which is preliminary data.</text>
</comment>
<sequence length="87" mass="10179">MMPGSITAMMANEVLNEWRLDDWSPQNYKVGGKSGAQSTKRRYPVNDCTVTSFHFSDVFWRLLFLEDYMEKELLALSEIVRTMQPIR</sequence>
<gene>
    <name evidence="1" type="ORF">BELL_0283g00130</name>
</gene>
<protein>
    <submittedName>
        <fullName evidence="1">Uncharacterized protein</fullName>
    </submittedName>
</protein>